<dbReference type="Proteomes" id="UP000676336">
    <property type="component" value="Unassembled WGS sequence"/>
</dbReference>
<keyword evidence="5" id="KW-1133">Transmembrane helix</keyword>
<keyword evidence="3 5" id="KW-0472">Membrane</keyword>
<evidence type="ECO:0000313" key="7">
    <source>
        <dbReference type="Proteomes" id="UP000676336"/>
    </source>
</evidence>
<feature type="transmembrane region" description="Helical" evidence="5">
    <location>
        <begin position="6"/>
        <end position="31"/>
    </location>
</feature>
<evidence type="ECO:0000256" key="1">
    <source>
        <dbReference type="ARBA" id="ARBA00004370"/>
    </source>
</evidence>
<evidence type="ECO:0000256" key="5">
    <source>
        <dbReference type="SAM" id="Phobius"/>
    </source>
</evidence>
<keyword evidence="2 5" id="KW-0812">Transmembrane</keyword>
<comment type="caution">
    <text evidence="6">The sequence shown here is derived from an EMBL/GenBank/DDBJ whole genome shotgun (WGS) entry which is preliminary data.</text>
</comment>
<sequence>QNQETFYNLLWIFGIIVLIFVIVLIIIIFILKYNRTKKKSSTPPPECVPFDLTPKVLTMEMQMPIIPSTISPTSSNEPVE</sequence>
<feature type="non-terminal residue" evidence="6">
    <location>
        <position position="80"/>
    </location>
</feature>
<organism evidence="6 7">
    <name type="scientific">Rotaria magnacalcarata</name>
    <dbReference type="NCBI Taxonomy" id="392030"/>
    <lineage>
        <taxon>Eukaryota</taxon>
        <taxon>Metazoa</taxon>
        <taxon>Spiralia</taxon>
        <taxon>Gnathifera</taxon>
        <taxon>Rotifera</taxon>
        <taxon>Eurotatoria</taxon>
        <taxon>Bdelloidea</taxon>
        <taxon>Philodinida</taxon>
        <taxon>Philodinidae</taxon>
        <taxon>Rotaria</taxon>
    </lineage>
</organism>
<evidence type="ECO:0000256" key="3">
    <source>
        <dbReference type="ARBA" id="ARBA00023136"/>
    </source>
</evidence>
<feature type="non-terminal residue" evidence="6">
    <location>
        <position position="1"/>
    </location>
</feature>
<dbReference type="AlphaFoldDB" id="A0A8S3AJD8"/>
<proteinExistence type="predicted"/>
<name>A0A8S3AJD8_9BILA</name>
<protein>
    <recommendedName>
        <fullName evidence="4">Cytochrome c oxidase polypeptide II</fullName>
    </recommendedName>
</protein>
<dbReference type="EMBL" id="CAJOBI010130763">
    <property type="protein sequence ID" value="CAF4723434.1"/>
    <property type="molecule type" value="Genomic_DNA"/>
</dbReference>
<comment type="subcellular location">
    <subcellularLocation>
        <location evidence="1">Membrane</location>
    </subcellularLocation>
</comment>
<reference evidence="6" key="1">
    <citation type="submission" date="2021-02" db="EMBL/GenBank/DDBJ databases">
        <authorList>
            <person name="Nowell W R."/>
        </authorList>
    </citation>
    <scope>NUCLEOTIDE SEQUENCE</scope>
</reference>
<evidence type="ECO:0000256" key="4">
    <source>
        <dbReference type="ARBA" id="ARBA00031389"/>
    </source>
</evidence>
<dbReference type="InterPro" id="IPR036257">
    <property type="entry name" value="Cyt_c_oxidase_su2_TM_sf"/>
</dbReference>
<dbReference type="GO" id="GO:0016020">
    <property type="term" value="C:membrane"/>
    <property type="evidence" value="ECO:0007669"/>
    <property type="project" value="UniProtKB-SubCell"/>
</dbReference>
<evidence type="ECO:0000313" key="6">
    <source>
        <dbReference type="EMBL" id="CAF4723434.1"/>
    </source>
</evidence>
<gene>
    <name evidence="6" type="ORF">SMN809_LOCUS43951</name>
</gene>
<evidence type="ECO:0000256" key="2">
    <source>
        <dbReference type="ARBA" id="ARBA00022692"/>
    </source>
</evidence>
<accession>A0A8S3AJD8</accession>
<dbReference type="Gene3D" id="1.10.287.90">
    <property type="match status" value="1"/>
</dbReference>